<dbReference type="GO" id="GO:0016020">
    <property type="term" value="C:membrane"/>
    <property type="evidence" value="ECO:0007669"/>
    <property type="project" value="InterPro"/>
</dbReference>
<evidence type="ECO:0000313" key="4">
    <source>
        <dbReference type="EMBL" id="OAI13649.1"/>
    </source>
</evidence>
<dbReference type="Pfam" id="PF04333">
    <property type="entry name" value="MlaA"/>
    <property type="match status" value="1"/>
</dbReference>
<comment type="caution">
    <text evidence="4">The sequence shown here is derived from an EMBL/GenBank/DDBJ whole genome shotgun (WGS) entry which is preliminary data.</text>
</comment>
<dbReference type="GO" id="GO:0120010">
    <property type="term" value="P:intermembrane phospholipid transfer"/>
    <property type="evidence" value="ECO:0007669"/>
    <property type="project" value="TreeGrafter"/>
</dbReference>
<evidence type="ECO:0000256" key="2">
    <source>
        <dbReference type="ARBA" id="ARBA00022729"/>
    </source>
</evidence>
<evidence type="ECO:0000313" key="5">
    <source>
        <dbReference type="Proteomes" id="UP000078476"/>
    </source>
</evidence>
<dbReference type="RefSeq" id="WP_066984105.1">
    <property type="nucleotide sequence ID" value="NZ_LUUI01000117.1"/>
</dbReference>
<comment type="similarity">
    <text evidence="1">Belongs to the MlaA family.</text>
</comment>
<keyword evidence="2 3" id="KW-0732">Signal</keyword>
<keyword evidence="5" id="KW-1185">Reference proteome</keyword>
<name>A0A177N8Y2_9GAMM</name>
<dbReference type="EMBL" id="LUUI01000117">
    <property type="protein sequence ID" value="OAI13649.1"/>
    <property type="molecule type" value="Genomic_DNA"/>
</dbReference>
<feature type="signal peptide" evidence="3">
    <location>
        <begin position="1"/>
        <end position="24"/>
    </location>
</feature>
<sequence>MQDKKTSALISISLIAMLSGCATVETPNPTDPWEGWNREAQSFNDGLDDYVMKPVAKGYKWITPDFVDVGITNFFSNIDDINVLANNALQGKFLDSSKDIARLLVNTTAGVGGFIDVGSMIDLPKHNEDFDQTLGVWGVPTGPYLVLPFFGPSSPRGVFGLVGDAAMNPFTYAGFYLNPDWIGAAVSVGAGALRVVDMRSDLLGMEKVASEAALDRYDFFKNAYLSRRNYLVNDGNVPEDDVLKFDEFKDDGFGPLHPRPY</sequence>
<organism evidence="4 5">
    <name type="scientific">Methylomonas lenta</name>
    <dbReference type="NCBI Taxonomy" id="980561"/>
    <lineage>
        <taxon>Bacteria</taxon>
        <taxon>Pseudomonadati</taxon>
        <taxon>Pseudomonadota</taxon>
        <taxon>Gammaproteobacteria</taxon>
        <taxon>Methylococcales</taxon>
        <taxon>Methylococcaceae</taxon>
        <taxon>Methylomonas</taxon>
    </lineage>
</organism>
<dbReference type="PRINTS" id="PR01805">
    <property type="entry name" value="VACJLIPOPROT"/>
</dbReference>
<dbReference type="AlphaFoldDB" id="A0A177N8Y2"/>
<accession>A0A177N8Y2</accession>
<dbReference type="InterPro" id="IPR007428">
    <property type="entry name" value="MlaA"/>
</dbReference>
<dbReference type="PANTHER" id="PTHR30035:SF3">
    <property type="entry name" value="INTERMEMBRANE PHOSPHOLIPID TRANSPORT SYSTEM LIPOPROTEIN MLAA"/>
    <property type="match status" value="1"/>
</dbReference>
<dbReference type="PANTHER" id="PTHR30035">
    <property type="entry name" value="LIPOPROTEIN VACJ-RELATED"/>
    <property type="match status" value="1"/>
</dbReference>
<evidence type="ECO:0000256" key="3">
    <source>
        <dbReference type="SAM" id="SignalP"/>
    </source>
</evidence>
<dbReference type="STRING" id="980561.A1359_11965"/>
<dbReference type="PROSITE" id="PS51257">
    <property type="entry name" value="PROKAR_LIPOPROTEIN"/>
    <property type="match status" value="1"/>
</dbReference>
<reference evidence="4 5" key="1">
    <citation type="submission" date="2016-03" db="EMBL/GenBank/DDBJ databases">
        <authorList>
            <person name="Ploux O."/>
        </authorList>
    </citation>
    <scope>NUCLEOTIDE SEQUENCE [LARGE SCALE GENOMIC DNA]</scope>
    <source>
        <strain evidence="4 5">R-45370</strain>
    </source>
</reference>
<protein>
    <submittedName>
        <fullName evidence="4">ABC transporter</fullName>
    </submittedName>
</protein>
<evidence type="ECO:0000256" key="1">
    <source>
        <dbReference type="ARBA" id="ARBA00010634"/>
    </source>
</evidence>
<feature type="chain" id="PRO_5008068875" evidence="3">
    <location>
        <begin position="25"/>
        <end position="261"/>
    </location>
</feature>
<dbReference type="Proteomes" id="UP000078476">
    <property type="component" value="Unassembled WGS sequence"/>
</dbReference>
<gene>
    <name evidence="4" type="ORF">A1359_11965</name>
</gene>
<dbReference type="OrthoDB" id="9785326at2"/>
<proteinExistence type="inferred from homology"/>